<protein>
    <submittedName>
        <fullName evidence="1">Uncharacterized protein</fullName>
    </submittedName>
</protein>
<evidence type="ECO:0000313" key="3">
    <source>
        <dbReference type="Proteomes" id="UP000215450"/>
    </source>
</evidence>
<accession>A0A238HII2</accession>
<dbReference type="OrthoDB" id="9871400at2"/>
<dbReference type="RefSeq" id="WP_095063413.1">
    <property type="nucleotide sequence ID" value="NZ_FXUV02000075.1"/>
</dbReference>
<dbReference type="AlphaFoldDB" id="A0A238HII2"/>
<reference evidence="2 3" key="2">
    <citation type="submission" date="2017-06" db="EMBL/GenBank/DDBJ databases">
        <authorList>
            <person name="Kim H.J."/>
            <person name="Triplett B.A."/>
        </authorList>
    </citation>
    <scope>NUCLEOTIDE SEQUENCE [LARGE SCALE GENOMIC DNA]</scope>
    <source>
        <strain evidence="2">Kingella_eburonensis</strain>
    </source>
</reference>
<gene>
    <name evidence="1" type="ORF">KEBURONENSIS_02079</name>
    <name evidence="2" type="ORF">KEBURONENSIS_02088</name>
</gene>
<sequence>MSKIILLIISIIALNSCSENQTYLYKIQYENGKKNYTISFPIQVKKNGYFCAFLNMHNLPEKIKDEAFDSYSMYGDLNNKTVSSISIFDKKRNIIYKNHNFHLVVAHGGNGLSLHLMPECIKLTKNKYVVFININSEAHDFLLGNKNNSIEFTDLHSGK</sequence>
<dbReference type="EMBL" id="FXUV01000072">
    <property type="protein sequence ID" value="SMQ13478.1"/>
    <property type="molecule type" value="Genomic_DNA"/>
</dbReference>
<evidence type="ECO:0000313" key="1">
    <source>
        <dbReference type="EMBL" id="SMQ13478.1"/>
    </source>
</evidence>
<keyword evidence="3" id="KW-1185">Reference proteome</keyword>
<dbReference type="Proteomes" id="UP000215450">
    <property type="component" value="Unassembled WGS sequence"/>
</dbReference>
<proteinExistence type="predicted"/>
<name>A0A238HII2_9NEIS</name>
<organism evidence="1">
    <name type="scientific">Kingella negevensis</name>
    <dbReference type="NCBI Taxonomy" id="1522312"/>
    <lineage>
        <taxon>Bacteria</taxon>
        <taxon>Pseudomonadati</taxon>
        <taxon>Pseudomonadota</taxon>
        <taxon>Betaproteobacteria</taxon>
        <taxon>Neisseriales</taxon>
        <taxon>Neisseriaceae</taxon>
        <taxon>Kingella</taxon>
    </lineage>
</organism>
<reference evidence="1" key="1">
    <citation type="submission" date="2017-05" db="EMBL/GenBank/DDBJ databases">
        <authorList>
            <person name="Song R."/>
            <person name="Chenine A.L."/>
            <person name="Ruprecht R.M."/>
        </authorList>
    </citation>
    <scope>NUCLEOTIDE SEQUENCE</scope>
    <source>
        <strain evidence="1">Kingella_eburonensis</strain>
    </source>
</reference>
<dbReference type="EMBL" id="FXUV02000075">
    <property type="protein sequence ID" value="SNB83334.1"/>
    <property type="molecule type" value="Genomic_DNA"/>
</dbReference>
<evidence type="ECO:0000313" key="2">
    <source>
        <dbReference type="EMBL" id="SNB83334.1"/>
    </source>
</evidence>